<keyword evidence="11" id="KW-1185">Reference proteome</keyword>
<dbReference type="RefSeq" id="WP_345302048.1">
    <property type="nucleotide sequence ID" value="NZ_BAABJE010000002.1"/>
</dbReference>
<dbReference type="GO" id="GO:0016874">
    <property type="term" value="F:ligase activity"/>
    <property type="evidence" value="ECO:0007669"/>
    <property type="project" value="UniProtKB-KW"/>
</dbReference>
<keyword evidence="7 9" id="KW-0030">Aminoacyl-tRNA synthetase</keyword>
<dbReference type="Gene3D" id="1.10.240.10">
    <property type="entry name" value="Tyrosyl-Transfer RNA Synthetase"/>
    <property type="match status" value="1"/>
</dbReference>
<proteinExistence type="inferred from homology"/>
<evidence type="ECO:0000256" key="2">
    <source>
        <dbReference type="ARBA" id="ARBA00013161"/>
    </source>
</evidence>
<comment type="similarity">
    <text evidence="1 9">Belongs to the class-I aminoacyl-tRNA synthetase family.</text>
</comment>
<dbReference type="Proteomes" id="UP001499959">
    <property type="component" value="Unassembled WGS sequence"/>
</dbReference>
<gene>
    <name evidence="10" type="ORF">GCM10023307_08410</name>
</gene>
<name>A0ABP9AUV3_9GAMM</name>
<evidence type="ECO:0000313" key="11">
    <source>
        <dbReference type="Proteomes" id="UP001499959"/>
    </source>
</evidence>
<comment type="caution">
    <text evidence="10">The sequence shown here is derived from an EMBL/GenBank/DDBJ whole genome shotgun (WGS) entry which is preliminary data.</text>
</comment>
<evidence type="ECO:0000256" key="1">
    <source>
        <dbReference type="ARBA" id="ARBA00005594"/>
    </source>
</evidence>
<evidence type="ECO:0000256" key="7">
    <source>
        <dbReference type="ARBA" id="ARBA00023146"/>
    </source>
</evidence>
<evidence type="ECO:0000256" key="4">
    <source>
        <dbReference type="ARBA" id="ARBA00022741"/>
    </source>
</evidence>
<sequence length="444" mass="48808">MTSTRILTGITTSGTPHLGNYVGAIRPAVAASRSPDVQNFYFLADLHALIKVQDPTKVQRSTLEIAASWLACGLQPDQDRVWFYRQSDVVETTELTWFLTCVAGKGILNRAHAYKAAVDRNRAEGEDDDNAITAGLFMYPVLMAADILIFNAHKVPVGRDQIQHIEMARDFAQRFNHLYGEPVGKTFFTLPEAAIEEHVATLPGLDGRKMSKSYDNTIPLFAPREQLKKLIFSIVTDSRAPGEAKDTEGSALFQLYQAFASAEETAAMRAAFADGIGWGDAKQTLFDRIDQEVAPLRERYNELMAKPAVIEEQLRDNAVALRERHATPLLRTLREAVGLRDLSKAGDAPKAEKEKTAALPQLKQYREKDGKFYFKLADGDAVLLQSIGFENPKDAGAWVARFRQEGGAALSAATAIIAVQTPEAGAALDALKRAEDERAQSKTG</sequence>
<dbReference type="EMBL" id="BAABJE010000002">
    <property type="protein sequence ID" value="GAA4786014.1"/>
    <property type="molecule type" value="Genomic_DNA"/>
</dbReference>
<accession>A0ABP9AUV3</accession>
<dbReference type="NCBIfam" id="NF008923">
    <property type="entry name" value="PRK12284.1"/>
    <property type="match status" value="1"/>
</dbReference>
<dbReference type="NCBIfam" id="TIGR00233">
    <property type="entry name" value="trpS"/>
    <property type="match status" value="1"/>
</dbReference>
<keyword evidence="5 9" id="KW-0067">ATP-binding</keyword>
<dbReference type="Gene3D" id="3.40.50.620">
    <property type="entry name" value="HUPs"/>
    <property type="match status" value="1"/>
</dbReference>
<dbReference type="SUPFAM" id="SSF160113">
    <property type="entry name" value="YegP-like"/>
    <property type="match status" value="1"/>
</dbReference>
<keyword evidence="3 9" id="KW-0436">Ligase</keyword>
<protein>
    <recommendedName>
        <fullName evidence="2 8">Tryptophan--tRNA ligase</fullName>
        <ecNumber evidence="2 8">6.1.1.2</ecNumber>
    </recommendedName>
</protein>
<dbReference type="InterPro" id="IPR014729">
    <property type="entry name" value="Rossmann-like_a/b/a_fold"/>
</dbReference>
<dbReference type="InterPro" id="IPR002305">
    <property type="entry name" value="aa-tRNA-synth_Ic"/>
</dbReference>
<evidence type="ECO:0000256" key="5">
    <source>
        <dbReference type="ARBA" id="ARBA00022840"/>
    </source>
</evidence>
<evidence type="ECO:0000256" key="8">
    <source>
        <dbReference type="NCBIfam" id="TIGR00233"/>
    </source>
</evidence>
<evidence type="ECO:0000256" key="9">
    <source>
        <dbReference type="RuleBase" id="RU363036"/>
    </source>
</evidence>
<dbReference type="EC" id="6.1.1.2" evidence="2 8"/>
<dbReference type="InterPro" id="IPR050203">
    <property type="entry name" value="Trp-tRNA_synthetase"/>
</dbReference>
<dbReference type="PRINTS" id="PR01039">
    <property type="entry name" value="TRNASYNTHTRP"/>
</dbReference>
<dbReference type="InterPro" id="IPR002306">
    <property type="entry name" value="Trp-tRNA-ligase"/>
</dbReference>
<dbReference type="SUPFAM" id="SSF52374">
    <property type="entry name" value="Nucleotidylyl transferase"/>
    <property type="match status" value="1"/>
</dbReference>
<organism evidence="10 11">
    <name type="scientific">Lysobacter hankyongensis</name>
    <dbReference type="NCBI Taxonomy" id="1176535"/>
    <lineage>
        <taxon>Bacteria</taxon>
        <taxon>Pseudomonadati</taxon>
        <taxon>Pseudomonadota</taxon>
        <taxon>Gammaproteobacteria</taxon>
        <taxon>Lysobacterales</taxon>
        <taxon>Lysobacteraceae</taxon>
        <taxon>Lysobacter</taxon>
    </lineage>
</organism>
<dbReference type="CDD" id="cd00806">
    <property type="entry name" value="TrpRS_core"/>
    <property type="match status" value="1"/>
</dbReference>
<evidence type="ECO:0000313" key="10">
    <source>
        <dbReference type="EMBL" id="GAA4786014.1"/>
    </source>
</evidence>
<keyword evidence="6 9" id="KW-0648">Protein biosynthesis</keyword>
<evidence type="ECO:0000256" key="3">
    <source>
        <dbReference type="ARBA" id="ARBA00022598"/>
    </source>
</evidence>
<reference evidence="11" key="1">
    <citation type="journal article" date="2019" name="Int. J. Syst. Evol. Microbiol.">
        <title>The Global Catalogue of Microorganisms (GCM) 10K type strain sequencing project: providing services to taxonomists for standard genome sequencing and annotation.</title>
        <authorList>
            <consortium name="The Broad Institute Genomics Platform"/>
            <consortium name="The Broad Institute Genome Sequencing Center for Infectious Disease"/>
            <person name="Wu L."/>
            <person name="Ma J."/>
        </authorList>
    </citation>
    <scope>NUCLEOTIDE SEQUENCE [LARGE SCALE GENOMIC DNA]</scope>
    <source>
        <strain evidence="11">JCM 18204</strain>
    </source>
</reference>
<evidence type="ECO:0000256" key="6">
    <source>
        <dbReference type="ARBA" id="ARBA00022917"/>
    </source>
</evidence>
<keyword evidence="4 9" id="KW-0547">Nucleotide-binding</keyword>
<dbReference type="InterPro" id="IPR036913">
    <property type="entry name" value="YegP-like_sf"/>
</dbReference>
<dbReference type="Pfam" id="PF00579">
    <property type="entry name" value="tRNA-synt_1b"/>
    <property type="match status" value="1"/>
</dbReference>
<dbReference type="PANTHER" id="PTHR43766">
    <property type="entry name" value="TRYPTOPHAN--TRNA LIGASE, MITOCHONDRIAL"/>
    <property type="match status" value="1"/>
</dbReference>
<dbReference type="PANTHER" id="PTHR43766:SF1">
    <property type="entry name" value="TRYPTOPHAN--TRNA LIGASE, MITOCHONDRIAL"/>
    <property type="match status" value="1"/>
</dbReference>